<organism evidence="1 2">
    <name type="scientific">Aspergillus parasiticus</name>
    <dbReference type="NCBI Taxonomy" id="5067"/>
    <lineage>
        <taxon>Eukaryota</taxon>
        <taxon>Fungi</taxon>
        <taxon>Dikarya</taxon>
        <taxon>Ascomycota</taxon>
        <taxon>Pezizomycotina</taxon>
        <taxon>Eurotiomycetes</taxon>
        <taxon>Eurotiomycetidae</taxon>
        <taxon>Eurotiales</taxon>
        <taxon>Aspergillaceae</taxon>
        <taxon>Aspergillus</taxon>
        <taxon>Aspergillus subgen. Circumdati</taxon>
    </lineage>
</organism>
<sequence>MASIQGRIYDNIYSPGALRQPPHVRTTRARALAAELETAMQLVLLPLETPPTPDWLQDHYEASKGHVLGLDYHEIARRSDRVIGLSMLTLIYRSISPEELSTSVFC</sequence>
<dbReference type="AlphaFoldDB" id="A0A5N6D1T7"/>
<keyword evidence="2" id="KW-1185">Reference proteome</keyword>
<evidence type="ECO:0000313" key="2">
    <source>
        <dbReference type="Proteomes" id="UP000326532"/>
    </source>
</evidence>
<evidence type="ECO:0000313" key="1">
    <source>
        <dbReference type="EMBL" id="KAB8198978.1"/>
    </source>
</evidence>
<name>A0A5N6D1T7_ASPPA</name>
<accession>A0A5N6D1T7</accession>
<protein>
    <submittedName>
        <fullName evidence="1">Uncharacterized protein</fullName>
    </submittedName>
</protein>
<reference evidence="1 2" key="1">
    <citation type="submission" date="2019-04" db="EMBL/GenBank/DDBJ databases">
        <title>Fungal friends and foes A comparative genomics study of 23 Aspergillus species from section Flavi.</title>
        <authorList>
            <consortium name="DOE Joint Genome Institute"/>
            <person name="Kjaerbolling I."/>
            <person name="Vesth T.C."/>
            <person name="Frisvad J.C."/>
            <person name="Nybo J.L."/>
            <person name="Theobald S."/>
            <person name="Kildgaard S."/>
            <person name="Petersen T.I."/>
            <person name="Kuo A."/>
            <person name="Sato A."/>
            <person name="Lyhne E.K."/>
            <person name="Kogle M.E."/>
            <person name="Wiebenga A."/>
            <person name="Kun R.S."/>
            <person name="Lubbers R.J."/>
            <person name="Makela M.R."/>
            <person name="Barry K."/>
            <person name="Chovatia M."/>
            <person name="Clum A."/>
            <person name="Daum C."/>
            <person name="Haridas S."/>
            <person name="He G."/>
            <person name="LaButti K."/>
            <person name="Lipzen A."/>
            <person name="Mondo S."/>
            <person name="Pangilinan J."/>
            <person name="Riley R."/>
            <person name="Salamov A."/>
            <person name="Simmons B.A."/>
            <person name="Magnuson J.K."/>
            <person name="Henrissat B."/>
            <person name="Mortensen U.H."/>
            <person name="Larsen T.O."/>
            <person name="De vries R.P."/>
            <person name="Grigoriev I.V."/>
            <person name="Machida M."/>
            <person name="Baker S.E."/>
            <person name="Andersen M.R."/>
        </authorList>
    </citation>
    <scope>NUCLEOTIDE SEQUENCE [LARGE SCALE GENOMIC DNA]</scope>
    <source>
        <strain evidence="1 2">CBS 117618</strain>
    </source>
</reference>
<dbReference type="EMBL" id="ML735107">
    <property type="protein sequence ID" value="KAB8198978.1"/>
    <property type="molecule type" value="Genomic_DNA"/>
</dbReference>
<dbReference type="Proteomes" id="UP000326532">
    <property type="component" value="Unassembled WGS sequence"/>
</dbReference>
<gene>
    <name evidence="1" type="ORF">BDV34DRAFT_231648</name>
</gene>
<proteinExistence type="predicted"/>
<dbReference type="VEuPathDB" id="FungiDB:BDV34DRAFT_231648"/>